<keyword evidence="1" id="KW-0732">Signal</keyword>
<sequence>MKFKNKLLLIPLVFCKLKCIFSNKITSNFVFYGRGQRNLPKYWNKNVKGSNDADIYFPSSDIDFSLNNNENDNAELIDNVSNYPLVLYLPGKEDKSFSFLDFSIDLSDFPIKLTSLHKLKSEMKLVVPKVADLIKKGYTCQTIGLSCTNLNNYNFEKNIQEWLSKVDLRFYLEFERSDDSYNEGESETKYFSYQIENLSSPTADWSEVIGEIDKDKIKNLYYDDYNYFHFTFRNYGTMPVYVFIGNSIFLQKEPTIMVKNGIIQNDFSNCSWKKDTITGDTYFGDQVCPEDPEKKNSVKFVSKTDKDYGYYAILKNNISVAPPEGISIKIRSMKTNKFILAIGDKKEFNLIPDYLIHRNCDIPIGEEIEFLIDIRSLVYSNSKSILTNDITSFHFMSSSPIEDIKKSQGQEAADAYEETLYFYDFVLHHTYPEDISKYTNKKLSEEGPECRLALETHEDWSNPEKVNPTNPVISWPDSISLDTISVLKENTITLNYYKYYNRQINECKYVNSLLEKYETTNCCLYDEITCNNNGHIISIKLKYETLIFLYSIYSI</sequence>
<organism evidence="2 3">
    <name type="scientific">Piromyces finnis</name>
    <dbReference type="NCBI Taxonomy" id="1754191"/>
    <lineage>
        <taxon>Eukaryota</taxon>
        <taxon>Fungi</taxon>
        <taxon>Fungi incertae sedis</taxon>
        <taxon>Chytridiomycota</taxon>
        <taxon>Chytridiomycota incertae sedis</taxon>
        <taxon>Neocallimastigomycetes</taxon>
        <taxon>Neocallimastigales</taxon>
        <taxon>Neocallimastigaceae</taxon>
        <taxon>Piromyces</taxon>
    </lineage>
</organism>
<keyword evidence="3" id="KW-1185">Reference proteome</keyword>
<dbReference type="AlphaFoldDB" id="A0A1Y1V7W4"/>
<reference evidence="2 3" key="2">
    <citation type="submission" date="2016-08" db="EMBL/GenBank/DDBJ databases">
        <title>Pervasive Adenine N6-methylation of Active Genes in Fungi.</title>
        <authorList>
            <consortium name="DOE Joint Genome Institute"/>
            <person name="Mondo S.J."/>
            <person name="Dannebaum R.O."/>
            <person name="Kuo R.C."/>
            <person name="Labutti K."/>
            <person name="Haridas S."/>
            <person name="Kuo A."/>
            <person name="Salamov A."/>
            <person name="Ahrendt S.R."/>
            <person name="Lipzen A."/>
            <person name="Sullivan W."/>
            <person name="Andreopoulos W.B."/>
            <person name="Clum A."/>
            <person name="Lindquist E."/>
            <person name="Daum C."/>
            <person name="Ramamoorthy G.K."/>
            <person name="Gryganskyi A."/>
            <person name="Culley D."/>
            <person name="Magnuson J.K."/>
            <person name="James T.Y."/>
            <person name="O'Malley M.A."/>
            <person name="Stajich J.E."/>
            <person name="Spatafora J.W."/>
            <person name="Visel A."/>
            <person name="Grigoriev I.V."/>
        </authorList>
    </citation>
    <scope>NUCLEOTIDE SEQUENCE [LARGE SCALE GENOMIC DNA]</scope>
    <source>
        <strain evidence="3">finn</strain>
    </source>
</reference>
<evidence type="ECO:0000256" key="1">
    <source>
        <dbReference type="SAM" id="SignalP"/>
    </source>
</evidence>
<dbReference type="EMBL" id="MCFH01000026">
    <property type="protein sequence ID" value="ORX48691.1"/>
    <property type="molecule type" value="Genomic_DNA"/>
</dbReference>
<comment type="caution">
    <text evidence="2">The sequence shown here is derived from an EMBL/GenBank/DDBJ whole genome shotgun (WGS) entry which is preliminary data.</text>
</comment>
<gene>
    <name evidence="2" type="ORF">BCR36DRAFT_293278</name>
</gene>
<feature type="chain" id="PRO_5013344958" evidence="1">
    <location>
        <begin position="23"/>
        <end position="555"/>
    </location>
</feature>
<evidence type="ECO:0000313" key="2">
    <source>
        <dbReference type="EMBL" id="ORX48691.1"/>
    </source>
</evidence>
<dbReference type="STRING" id="1754191.A0A1Y1V7W4"/>
<name>A0A1Y1V7W4_9FUNG</name>
<feature type="signal peptide" evidence="1">
    <location>
        <begin position="1"/>
        <end position="22"/>
    </location>
</feature>
<reference evidence="2 3" key="1">
    <citation type="submission" date="2016-08" db="EMBL/GenBank/DDBJ databases">
        <title>Genomes of anaerobic fungi encode conserved fungal cellulosomes for biomass hydrolysis.</title>
        <authorList>
            <consortium name="DOE Joint Genome Institute"/>
            <person name="Haitjema C.H."/>
            <person name="Gilmore S.P."/>
            <person name="Henske J.K."/>
            <person name="Solomon K.V."/>
            <person name="De Groot R."/>
            <person name="Kuo A."/>
            <person name="Mondo S.J."/>
            <person name="Salamov A.A."/>
            <person name="Labutti K."/>
            <person name="Zhao Z."/>
            <person name="Chiniquy J."/>
            <person name="Barry K."/>
            <person name="Brewer H.M."/>
            <person name="Purvine S.O."/>
            <person name="Wright A.T."/>
            <person name="Boxma B."/>
            <person name="Van Alen T."/>
            <person name="Hackstein J.H."/>
            <person name="Baker S.E."/>
            <person name="Grigoriev I.V."/>
            <person name="O'Malley M.A."/>
        </authorList>
    </citation>
    <scope>NUCLEOTIDE SEQUENCE [LARGE SCALE GENOMIC DNA]</scope>
    <source>
        <strain evidence="3">finn</strain>
    </source>
</reference>
<dbReference type="Proteomes" id="UP000193719">
    <property type="component" value="Unassembled WGS sequence"/>
</dbReference>
<evidence type="ECO:0000313" key="3">
    <source>
        <dbReference type="Proteomes" id="UP000193719"/>
    </source>
</evidence>
<protein>
    <submittedName>
        <fullName evidence="2">Uncharacterized protein</fullName>
    </submittedName>
</protein>
<proteinExistence type="predicted"/>
<accession>A0A1Y1V7W4</accession>